<keyword evidence="1" id="KW-0812">Transmembrane</keyword>
<evidence type="ECO:0000313" key="3">
    <source>
        <dbReference type="Proteomes" id="UP000314294"/>
    </source>
</evidence>
<name>A0A4Z2HW32_9TELE</name>
<evidence type="ECO:0008006" key="4">
    <source>
        <dbReference type="Google" id="ProtNLM"/>
    </source>
</evidence>
<keyword evidence="3" id="KW-1185">Reference proteome</keyword>
<gene>
    <name evidence="2" type="ORF">EYF80_020541</name>
</gene>
<keyword evidence="1" id="KW-1133">Transmembrane helix</keyword>
<proteinExistence type="predicted"/>
<evidence type="ECO:0000313" key="2">
    <source>
        <dbReference type="EMBL" id="TNN69224.1"/>
    </source>
</evidence>
<organism evidence="2 3">
    <name type="scientific">Liparis tanakae</name>
    <name type="common">Tanaka's snailfish</name>
    <dbReference type="NCBI Taxonomy" id="230148"/>
    <lineage>
        <taxon>Eukaryota</taxon>
        <taxon>Metazoa</taxon>
        <taxon>Chordata</taxon>
        <taxon>Craniata</taxon>
        <taxon>Vertebrata</taxon>
        <taxon>Euteleostomi</taxon>
        <taxon>Actinopterygii</taxon>
        <taxon>Neopterygii</taxon>
        <taxon>Teleostei</taxon>
        <taxon>Neoteleostei</taxon>
        <taxon>Acanthomorphata</taxon>
        <taxon>Eupercaria</taxon>
        <taxon>Perciformes</taxon>
        <taxon>Cottioidei</taxon>
        <taxon>Cottales</taxon>
        <taxon>Liparidae</taxon>
        <taxon>Liparis</taxon>
    </lineage>
</organism>
<dbReference type="EMBL" id="SRLO01000178">
    <property type="protein sequence ID" value="TNN69224.1"/>
    <property type="molecule type" value="Genomic_DNA"/>
</dbReference>
<feature type="transmembrane region" description="Helical" evidence="1">
    <location>
        <begin position="112"/>
        <end position="132"/>
    </location>
</feature>
<reference evidence="2 3" key="1">
    <citation type="submission" date="2019-03" db="EMBL/GenBank/DDBJ databases">
        <title>First draft genome of Liparis tanakae, snailfish: a comprehensive survey of snailfish specific genes.</title>
        <authorList>
            <person name="Kim W."/>
            <person name="Song I."/>
            <person name="Jeong J.-H."/>
            <person name="Kim D."/>
            <person name="Kim S."/>
            <person name="Ryu S."/>
            <person name="Song J.Y."/>
            <person name="Lee S.K."/>
        </authorList>
    </citation>
    <scope>NUCLEOTIDE SEQUENCE [LARGE SCALE GENOMIC DNA]</scope>
    <source>
        <tissue evidence="2">Muscle</tissue>
    </source>
</reference>
<protein>
    <recommendedName>
        <fullName evidence="4">Transmembrane protein</fullName>
    </recommendedName>
</protein>
<comment type="caution">
    <text evidence="2">The sequence shown here is derived from an EMBL/GenBank/DDBJ whole genome shotgun (WGS) entry which is preliminary data.</text>
</comment>
<dbReference type="Proteomes" id="UP000314294">
    <property type="component" value="Unassembled WGS sequence"/>
</dbReference>
<evidence type="ECO:0000256" key="1">
    <source>
        <dbReference type="SAM" id="Phobius"/>
    </source>
</evidence>
<feature type="transmembrane region" description="Helical" evidence="1">
    <location>
        <begin position="425"/>
        <end position="443"/>
    </location>
</feature>
<sequence>MESDESDESILGFTVTSVAAGVRALFDFRARRLRLRVVFSGSVLFLHRGVPDPGLGLASYDLADVGSLAAFIVFACFSHISGLHSDFSDLCALTSRGFPSSSLLFGTHCSRYILPPLSLSLFLFLFLVSFVLCSVSDAASPSPPSPRRLASVPLSGASSQSRASRSTEGSAFIPIVSLGVIASASSGAAVSSVFLSDSDADDSSSSALFVSRPVFSASLFSSSPFSSSRSSPSADVAAASPRGSEVWSSSTTRPVAILHRFSFTNDTFLALCLLFEDVLPSCKRHRLHRNCVCKYNGEKGRQFGSARVVFVHLDDDERLVPLLSCSGPLAVDSSFFSSSASSSSSVLVSLSSGPELHWDAFSMASASFSCTDLAWERKRDGVVTLFILAGVVDLFRRGLGFSWIGSIFVSNSLLLVDLHRSLCPLVLSAVFGVFGIALIPVAARGAGA</sequence>
<accession>A0A4Z2HW32</accession>
<keyword evidence="1" id="KW-0472">Membrane</keyword>
<dbReference type="AlphaFoldDB" id="A0A4Z2HW32"/>